<dbReference type="Proteomes" id="UP000229080">
    <property type="component" value="Unassembled WGS sequence"/>
</dbReference>
<feature type="domain" description="Aminotransferase class V" evidence="2">
    <location>
        <begin position="43"/>
        <end position="142"/>
    </location>
</feature>
<evidence type="ECO:0000256" key="1">
    <source>
        <dbReference type="ARBA" id="ARBA00022898"/>
    </source>
</evidence>
<evidence type="ECO:0000259" key="2">
    <source>
        <dbReference type="Pfam" id="PF00266"/>
    </source>
</evidence>
<dbReference type="InterPro" id="IPR015424">
    <property type="entry name" value="PyrdxlP-dep_Trfase"/>
</dbReference>
<dbReference type="Gene3D" id="3.90.1150.10">
    <property type="entry name" value="Aspartate Aminotransferase, domain 1"/>
    <property type="match status" value="1"/>
</dbReference>
<keyword evidence="1" id="KW-0663">Pyridoxal phosphate</keyword>
<name>A0A2H0WV19_9BACT</name>
<dbReference type="EMBL" id="PEZF01000114">
    <property type="protein sequence ID" value="PIS16500.1"/>
    <property type="molecule type" value="Genomic_DNA"/>
</dbReference>
<accession>A0A2H0WV19</accession>
<evidence type="ECO:0000313" key="4">
    <source>
        <dbReference type="Proteomes" id="UP000229080"/>
    </source>
</evidence>
<reference evidence="4" key="1">
    <citation type="submission" date="2017-09" db="EMBL/GenBank/DDBJ databases">
        <title>Depth-based differentiation of microbial function through sediment-hosted aquifers and enrichment of novel symbionts in the deep terrestrial subsurface.</title>
        <authorList>
            <person name="Probst A.J."/>
            <person name="Ladd B."/>
            <person name="Jarett J.K."/>
            <person name="Geller-Mcgrath D.E."/>
            <person name="Sieber C.M.K."/>
            <person name="Emerson J.B."/>
            <person name="Anantharaman K."/>
            <person name="Thomas B.C."/>
            <person name="Malmstrom R."/>
            <person name="Stieglmeier M."/>
            <person name="Klingl A."/>
            <person name="Woyke T."/>
            <person name="Ryan C.M."/>
            <person name="Banfield J.F."/>
        </authorList>
    </citation>
    <scope>NUCLEOTIDE SEQUENCE [LARGE SCALE GENOMIC DNA]</scope>
</reference>
<sequence length="152" mass="17044">PNILGTILSAQAIRLLIDFSLNPGQYKYFMTDKKLESSDVEKAMNNIEHHEKILIGEALKILGEIPTIKIYGPQNPENRTSLIAFTCKNKSPFKISGELSELGIESRAGCHCATLAHHYYELDPPASCRLSFYIYNDLKDVRKACLAVKKCV</sequence>
<dbReference type="AlphaFoldDB" id="A0A2H0WV19"/>
<organism evidence="3 4">
    <name type="scientific">Candidatus Portnoybacteria bacterium CG09_land_8_20_14_0_10_44_13</name>
    <dbReference type="NCBI Taxonomy" id="1974811"/>
    <lineage>
        <taxon>Bacteria</taxon>
        <taxon>Candidatus Portnoyibacteriota</taxon>
    </lineage>
</organism>
<proteinExistence type="predicted"/>
<dbReference type="SUPFAM" id="SSF53383">
    <property type="entry name" value="PLP-dependent transferases"/>
    <property type="match status" value="1"/>
</dbReference>
<protein>
    <submittedName>
        <fullName evidence="3">Cysteine desulfurase</fullName>
    </submittedName>
</protein>
<dbReference type="InterPro" id="IPR000192">
    <property type="entry name" value="Aminotrans_V_dom"/>
</dbReference>
<feature type="non-terminal residue" evidence="3">
    <location>
        <position position="1"/>
    </location>
</feature>
<dbReference type="PANTHER" id="PTHR43586">
    <property type="entry name" value="CYSTEINE DESULFURASE"/>
    <property type="match status" value="1"/>
</dbReference>
<dbReference type="PANTHER" id="PTHR43586:SF8">
    <property type="entry name" value="CYSTEINE DESULFURASE 1, CHLOROPLASTIC"/>
    <property type="match status" value="1"/>
</dbReference>
<dbReference type="Pfam" id="PF00266">
    <property type="entry name" value="Aminotran_5"/>
    <property type="match status" value="1"/>
</dbReference>
<evidence type="ECO:0000313" key="3">
    <source>
        <dbReference type="EMBL" id="PIS16500.1"/>
    </source>
</evidence>
<comment type="caution">
    <text evidence="3">The sequence shown here is derived from an EMBL/GenBank/DDBJ whole genome shotgun (WGS) entry which is preliminary data.</text>
</comment>
<gene>
    <name evidence="3" type="ORF">COT61_03570</name>
</gene>
<dbReference type="InterPro" id="IPR015422">
    <property type="entry name" value="PyrdxlP-dep_Trfase_small"/>
</dbReference>